<protein>
    <submittedName>
        <fullName evidence="1">Uncharacterized protein</fullName>
    </submittedName>
</protein>
<reference evidence="2" key="1">
    <citation type="submission" date="2015-04" db="EMBL/GenBank/DDBJ databases">
        <title>Physiological reanalysis, assessment of diazotrophy, and genome sequences of multiple isolates of Streptomyces thermoautotrophicus.</title>
        <authorList>
            <person name="MacKellar D.C."/>
            <person name="Lieber L."/>
            <person name="Norman J."/>
            <person name="Bolger A."/>
            <person name="Tobin C."/>
            <person name="Murray J.W."/>
            <person name="Chang R."/>
            <person name="Ford T."/>
            <person name="Nguyen P.Q."/>
            <person name="Woodward J."/>
            <person name="Permingeat H."/>
            <person name="Joshi N.S."/>
            <person name="Silver P.A."/>
            <person name="Usadel B."/>
            <person name="Rutherford A.W."/>
            <person name="Friesen M."/>
            <person name="Prell J."/>
        </authorList>
    </citation>
    <scope>NUCLEOTIDE SEQUENCE [LARGE SCALE GENOMIC DNA]</scope>
    <source>
        <strain evidence="2">H1</strain>
    </source>
</reference>
<dbReference type="EMBL" id="LAXD01000001">
    <property type="protein sequence ID" value="KWX02565.1"/>
    <property type="molecule type" value="Genomic_DNA"/>
</dbReference>
<dbReference type="Proteomes" id="UP000070188">
    <property type="component" value="Unassembled WGS sequence"/>
</dbReference>
<dbReference type="STRING" id="1469144.LI90_3608"/>
<organism evidence="1 2">
    <name type="scientific">Carbonactinospora thermoautotrophica</name>
    <dbReference type="NCBI Taxonomy" id="1469144"/>
    <lineage>
        <taxon>Bacteria</taxon>
        <taxon>Bacillati</taxon>
        <taxon>Actinomycetota</taxon>
        <taxon>Actinomycetes</taxon>
        <taxon>Kitasatosporales</taxon>
        <taxon>Carbonactinosporaceae</taxon>
        <taxon>Carbonactinospora</taxon>
    </lineage>
</organism>
<keyword evidence="2" id="KW-1185">Reference proteome</keyword>
<dbReference type="PATRIC" id="fig|1469144.10.peg.3870"/>
<dbReference type="AlphaFoldDB" id="A0A132MXD9"/>
<proteinExistence type="predicted"/>
<gene>
    <name evidence="1" type="ORF">LI90_3608</name>
</gene>
<evidence type="ECO:0000313" key="2">
    <source>
        <dbReference type="Proteomes" id="UP000070188"/>
    </source>
</evidence>
<accession>A0A132MXD9</accession>
<comment type="caution">
    <text evidence="1">The sequence shown here is derived from an EMBL/GenBank/DDBJ whole genome shotgun (WGS) entry which is preliminary data.</text>
</comment>
<sequence length="92" mass="10116">MPSVAELETAYNYELTTDKWAAAETAYALAARTKGKDPATGAEWARKAIELLEQFPSDTLEQVATQRVSVGGVTLPDYLHADVVRERFSDVL</sequence>
<name>A0A132MXD9_9ACTN</name>
<evidence type="ECO:0000313" key="1">
    <source>
        <dbReference type="EMBL" id="KWX02565.1"/>
    </source>
</evidence>